<evidence type="ECO:0000313" key="2">
    <source>
        <dbReference type="EMBL" id="MBB6145592.1"/>
    </source>
</evidence>
<evidence type="ECO:0000313" key="3">
    <source>
        <dbReference type="Proteomes" id="UP000538666"/>
    </source>
</evidence>
<comment type="caution">
    <text evidence="2">The sequence shown here is derived from an EMBL/GenBank/DDBJ whole genome shotgun (WGS) entry which is preliminary data.</text>
</comment>
<feature type="domain" description="Antitoxin SocA-like Panacea" evidence="1">
    <location>
        <begin position="31"/>
        <end position="141"/>
    </location>
</feature>
<evidence type="ECO:0000259" key="1">
    <source>
        <dbReference type="Pfam" id="PF13274"/>
    </source>
</evidence>
<proteinExistence type="predicted"/>
<sequence>MSTFKREKFKTLVHFICSRCENPSRLGATKLNKVIWYTETSSFLKTDEPLTGVKFVKGEYGPRAHAIVPVINELVEDHAILVKDAVYYGKPKKEYISLTEPQIDGLFTAQEISLIDRMITMVCDQNTAKSVSDATHNEIWKAAEIGEEIPIYTVLANRGEITEEDVQWADRKIAELTR</sequence>
<gene>
    <name evidence="2" type="ORF">HNQ77_003553</name>
</gene>
<dbReference type="AlphaFoldDB" id="A0A841JW35"/>
<name>A0A841JW35_9BACT</name>
<protein>
    <recommendedName>
        <fullName evidence="1">Antitoxin SocA-like Panacea domain-containing protein</fullName>
    </recommendedName>
</protein>
<keyword evidence="3" id="KW-1185">Reference proteome</keyword>
<dbReference type="InterPro" id="IPR025272">
    <property type="entry name" value="SocA_Panacea"/>
</dbReference>
<dbReference type="RefSeq" id="WP_050060646.1">
    <property type="nucleotide sequence ID" value="NZ_JACHEK010000007.1"/>
</dbReference>
<dbReference type="Proteomes" id="UP000538666">
    <property type="component" value="Unassembled WGS sequence"/>
</dbReference>
<dbReference type="EMBL" id="JACHEK010000007">
    <property type="protein sequence ID" value="MBB6145592.1"/>
    <property type="molecule type" value="Genomic_DNA"/>
</dbReference>
<reference evidence="2 3" key="1">
    <citation type="submission" date="2020-08" db="EMBL/GenBank/DDBJ databases">
        <title>Genomic Encyclopedia of Type Strains, Phase IV (KMG-IV): sequencing the most valuable type-strain genomes for metagenomic binning, comparative biology and taxonomic classification.</title>
        <authorList>
            <person name="Goeker M."/>
        </authorList>
    </citation>
    <scope>NUCLEOTIDE SEQUENCE [LARGE SCALE GENOMIC DNA]</scope>
    <source>
        <strain evidence="2 3">DSM 103733</strain>
    </source>
</reference>
<dbReference type="Pfam" id="PF13274">
    <property type="entry name" value="SocA_Panacea"/>
    <property type="match status" value="1"/>
</dbReference>
<organism evidence="2 3">
    <name type="scientific">Silvibacterium bohemicum</name>
    <dbReference type="NCBI Taxonomy" id="1577686"/>
    <lineage>
        <taxon>Bacteria</taxon>
        <taxon>Pseudomonadati</taxon>
        <taxon>Acidobacteriota</taxon>
        <taxon>Terriglobia</taxon>
        <taxon>Terriglobales</taxon>
        <taxon>Acidobacteriaceae</taxon>
        <taxon>Silvibacterium</taxon>
    </lineage>
</organism>
<accession>A0A841JW35</accession>